<dbReference type="EC" id="4.98.1.1" evidence="9 10"/>
<evidence type="ECO:0000256" key="9">
    <source>
        <dbReference type="HAMAP-Rule" id="MF_00323"/>
    </source>
</evidence>
<dbReference type="InterPro" id="IPR001015">
    <property type="entry name" value="Ferrochelatase"/>
</dbReference>
<feature type="binding site" evidence="9">
    <location>
        <position position="275"/>
    </location>
    <ligand>
        <name>Fe(2+)</name>
        <dbReference type="ChEBI" id="CHEBI:29033"/>
    </ligand>
</feature>
<accession>A0A451D3U1</accession>
<dbReference type="UniPathway" id="UPA00252">
    <property type="reaction ID" value="UER00325"/>
</dbReference>
<evidence type="ECO:0000256" key="5">
    <source>
        <dbReference type="ARBA" id="ARBA00023133"/>
    </source>
</evidence>
<dbReference type="RefSeq" id="WP_197095027.1">
    <property type="nucleotide sequence ID" value="NZ_LR217705.1"/>
</dbReference>
<comment type="catalytic activity">
    <reaction evidence="9 10">
        <text>heme b + 2 H(+) = protoporphyrin IX + Fe(2+)</text>
        <dbReference type="Rhea" id="RHEA:22584"/>
        <dbReference type="ChEBI" id="CHEBI:15378"/>
        <dbReference type="ChEBI" id="CHEBI:29033"/>
        <dbReference type="ChEBI" id="CHEBI:57306"/>
        <dbReference type="ChEBI" id="CHEBI:60344"/>
        <dbReference type="EC" id="4.98.1.1"/>
    </reaction>
</comment>
<evidence type="ECO:0000256" key="6">
    <source>
        <dbReference type="ARBA" id="ARBA00023239"/>
    </source>
</evidence>
<dbReference type="CDD" id="cd03411">
    <property type="entry name" value="Ferrochelatase_N"/>
    <property type="match status" value="1"/>
</dbReference>
<evidence type="ECO:0000256" key="4">
    <source>
        <dbReference type="ARBA" id="ARBA00023004"/>
    </source>
</evidence>
<evidence type="ECO:0000256" key="1">
    <source>
        <dbReference type="ARBA" id="ARBA00007718"/>
    </source>
</evidence>
<dbReference type="PANTHER" id="PTHR11108:SF1">
    <property type="entry name" value="FERROCHELATASE, MITOCHONDRIAL"/>
    <property type="match status" value="1"/>
</dbReference>
<dbReference type="NCBIfam" id="TIGR00109">
    <property type="entry name" value="hemH"/>
    <property type="match status" value="1"/>
</dbReference>
<organism evidence="11 12">
    <name type="scientific">Candidatus Erwinia haradaeae</name>
    <dbReference type="NCBI Taxonomy" id="1922217"/>
    <lineage>
        <taxon>Bacteria</taxon>
        <taxon>Pseudomonadati</taxon>
        <taxon>Pseudomonadota</taxon>
        <taxon>Gammaproteobacteria</taxon>
        <taxon>Enterobacterales</taxon>
        <taxon>Erwiniaceae</taxon>
        <taxon>Erwinia</taxon>
    </lineage>
</organism>
<feature type="binding site" evidence="9">
    <location>
        <position position="194"/>
    </location>
    <ligand>
        <name>Fe(2+)</name>
        <dbReference type="ChEBI" id="CHEBI:29033"/>
    </ligand>
</feature>
<dbReference type="GO" id="GO:0004325">
    <property type="term" value="F:ferrochelatase activity"/>
    <property type="evidence" value="ECO:0007669"/>
    <property type="project" value="UniProtKB-UniRule"/>
</dbReference>
<keyword evidence="2 9" id="KW-0963">Cytoplasm</keyword>
<dbReference type="SUPFAM" id="SSF53800">
    <property type="entry name" value="Chelatase"/>
    <property type="match status" value="1"/>
</dbReference>
<dbReference type="FunFam" id="3.40.50.1400:FF:000002">
    <property type="entry name" value="Ferrochelatase"/>
    <property type="match status" value="1"/>
</dbReference>
<evidence type="ECO:0000256" key="7">
    <source>
        <dbReference type="ARBA" id="ARBA00023244"/>
    </source>
</evidence>
<evidence type="ECO:0000256" key="2">
    <source>
        <dbReference type="ARBA" id="ARBA00022490"/>
    </source>
</evidence>
<comment type="subcellular location">
    <subcellularLocation>
        <location evidence="9 10">Cytoplasm</location>
    </subcellularLocation>
</comment>
<evidence type="ECO:0000256" key="10">
    <source>
        <dbReference type="RuleBase" id="RU000607"/>
    </source>
</evidence>
<evidence type="ECO:0000256" key="3">
    <source>
        <dbReference type="ARBA" id="ARBA00022723"/>
    </source>
</evidence>
<dbReference type="PROSITE" id="PS00534">
    <property type="entry name" value="FERROCHELATASE"/>
    <property type="match status" value="1"/>
</dbReference>
<evidence type="ECO:0000313" key="11">
    <source>
        <dbReference type="EMBL" id="VFP80363.1"/>
    </source>
</evidence>
<evidence type="ECO:0000313" key="12">
    <source>
        <dbReference type="Proteomes" id="UP000294338"/>
    </source>
</evidence>
<keyword evidence="4 9" id="KW-0408">Iron</keyword>
<keyword evidence="7 9" id="KW-0627">Porphyrin biosynthesis</keyword>
<dbReference type="InterPro" id="IPR019772">
    <property type="entry name" value="Ferrochelatase_AS"/>
</dbReference>
<keyword evidence="6 9" id="KW-0456">Lyase</keyword>
<reference evidence="11 12" key="1">
    <citation type="submission" date="2019-02" db="EMBL/GenBank/DDBJ databases">
        <authorList>
            <person name="Manzano-Marin A."/>
            <person name="Manzano-Marin A."/>
        </authorList>
    </citation>
    <scope>NUCLEOTIDE SEQUENCE [LARGE SCALE GENOMIC DNA]</scope>
    <source>
        <strain evidence="11 12">ErCisplendens/pseudotsugae</strain>
    </source>
</reference>
<keyword evidence="3 9" id="KW-0479">Metal-binding</keyword>
<dbReference type="Gene3D" id="3.40.50.1400">
    <property type="match status" value="2"/>
</dbReference>
<dbReference type="HAMAP" id="MF_00323">
    <property type="entry name" value="Ferrochelatase"/>
    <property type="match status" value="1"/>
</dbReference>
<dbReference type="GO" id="GO:0005737">
    <property type="term" value="C:cytoplasm"/>
    <property type="evidence" value="ECO:0007669"/>
    <property type="project" value="UniProtKB-SubCell"/>
</dbReference>
<comment type="function">
    <text evidence="9 10">Catalyzes the ferrous insertion into protoporphyrin IX.</text>
</comment>
<comment type="pathway">
    <text evidence="9 10">Porphyrin-containing compound metabolism; protoheme biosynthesis; protoheme from protoporphyrin-IX: step 1/1.</text>
</comment>
<name>A0A451D3U1_9GAMM</name>
<comment type="catalytic activity">
    <reaction evidence="8">
        <text>Fe-coproporphyrin III + 2 H(+) = coproporphyrin III + Fe(2+)</text>
        <dbReference type="Rhea" id="RHEA:49572"/>
        <dbReference type="ChEBI" id="CHEBI:15378"/>
        <dbReference type="ChEBI" id="CHEBI:29033"/>
        <dbReference type="ChEBI" id="CHEBI:68438"/>
        <dbReference type="ChEBI" id="CHEBI:131725"/>
        <dbReference type="EC" id="4.99.1.9"/>
    </reaction>
    <physiologicalReaction direction="right-to-left" evidence="8">
        <dbReference type="Rhea" id="RHEA:49574"/>
    </physiologicalReaction>
</comment>
<comment type="similarity">
    <text evidence="1 9 10">Belongs to the ferrochelatase family.</text>
</comment>
<dbReference type="Pfam" id="PF00762">
    <property type="entry name" value="Ferrochelatase"/>
    <property type="match status" value="1"/>
</dbReference>
<protein>
    <recommendedName>
        <fullName evidence="9 10">Ferrochelatase</fullName>
        <ecNumber evidence="9 10">4.98.1.1</ecNumber>
    </recommendedName>
    <alternativeName>
        <fullName evidence="9">Heme synthase</fullName>
    </alternativeName>
    <alternativeName>
        <fullName evidence="9">Protoheme ferro-lyase</fullName>
    </alternativeName>
</protein>
<dbReference type="InterPro" id="IPR033659">
    <property type="entry name" value="Ferrochelatase_N"/>
</dbReference>
<evidence type="ECO:0000256" key="8">
    <source>
        <dbReference type="ARBA" id="ARBA00024536"/>
    </source>
</evidence>
<keyword evidence="5 9" id="KW-0350">Heme biosynthesis</keyword>
<sequence length="320" mass="36766">MLQDRSGVLLVNIGTPEAPTKAAIKKYLKQFLSDQRIIDMPRWLWWPILHLIILPARSRRLVKLYTSIWMNEGSPLIVYSQRQCYELSKKLNIPVELGMSYGNPSLKSALDILIRKKKVNRLIILPLFPQFSCATAGAVWDGVHKVFSGYRRIPSVCFIRDYAQNPTYIAALKASVNDSFKRYGKPDLLVVSFHGIPQRFVNEGDDYPQRCYTTFKLLIKALGMNLNTAMLTFQSRFGYEPWLTPYTQSILKMLPNKGIKNVHVISPGFSADCLETLEEINIQNREVFFHAGGTHFEYIRALNVDEAHIKMMKEIVTPFF</sequence>
<dbReference type="CDD" id="cd00419">
    <property type="entry name" value="Ferrochelatase_C"/>
    <property type="match status" value="1"/>
</dbReference>
<gene>
    <name evidence="9 11" type="primary">hemH</name>
    <name evidence="11" type="ORF">ERCISPPS3390_228</name>
</gene>
<proteinExistence type="inferred from homology"/>
<dbReference type="InterPro" id="IPR033644">
    <property type="entry name" value="Ferrochelatase_C"/>
</dbReference>
<dbReference type="EMBL" id="LR217705">
    <property type="protein sequence ID" value="VFP80363.1"/>
    <property type="molecule type" value="Genomic_DNA"/>
</dbReference>
<dbReference type="AlphaFoldDB" id="A0A451D3U1"/>
<dbReference type="GO" id="GO:0006783">
    <property type="term" value="P:heme biosynthetic process"/>
    <property type="evidence" value="ECO:0007669"/>
    <property type="project" value="UniProtKB-UniRule"/>
</dbReference>
<dbReference type="PANTHER" id="PTHR11108">
    <property type="entry name" value="FERROCHELATASE"/>
    <property type="match status" value="1"/>
</dbReference>
<dbReference type="GO" id="GO:0046872">
    <property type="term" value="F:metal ion binding"/>
    <property type="evidence" value="ECO:0007669"/>
    <property type="project" value="UniProtKB-KW"/>
</dbReference>
<dbReference type="Proteomes" id="UP000294338">
    <property type="component" value="Chromosome 1"/>
</dbReference>